<feature type="compositionally biased region" description="Basic and acidic residues" evidence="1">
    <location>
        <begin position="240"/>
        <end position="265"/>
    </location>
</feature>
<feature type="region of interest" description="Disordered" evidence="1">
    <location>
        <begin position="721"/>
        <end position="749"/>
    </location>
</feature>
<proteinExistence type="predicted"/>
<dbReference type="EMBL" id="ML995475">
    <property type="protein sequence ID" value="KAF2146610.1"/>
    <property type="molecule type" value="Genomic_DNA"/>
</dbReference>
<sequence>MAKSKRSGKKAARQFEPTPPTSPRVKPDGQSSLSPIPSSPALSAQQTRQPSPSPSDKGSVTSPQQPTVEDYQSDTEKLTSDLLEAQAKDSVEKELETTTVDDQSACCQPAESTETTPDATEKEGTSEPTTTTEGPVVILEDSADRGAAEKIADTGDTPDTSAVQDSQASGITQPDEPDQVSADQAVDDQPSAEQPTVEQPSADSPTGEEPAIGDSTAEEHSKETAEEPTEKIAEAPIGELAKEIAKELAGDPAEESKKEPIKEPTEELTEPAGQPATEQTAVEQPPIEQTPIGKPATAPPNTTPTPKTATAAFATARNSPSLSHMGFRTETPTPRSPIVPSYPQTRNPYYPPSIADSSYSSSSMSGYPPPNYYYPGMPSYGMMPPHATPPYQPPYGGFGSPYGPYPGSPMAQRHNSTSSRSTNLADFNFGANGSAMEDESGDLLGRISSAIPDLNLLLSRYNETRSQLGIREELIRKSEAAQADAVKRKEDYIDSLTKQLEDVAKQHSSESNKLRLQIGDLEEKKSELEETIAEAEKSKKELEEVKAALEEGKTLIETEKLELERSTTEEKERLLKEFEDWKENANQTFESEKMALAVEFDRLQKEKEDATEREKAQMVEDHLKEKETMRNEFQRQKREMENSFEKVRKELESKLSGVQRDFEEALKKERESREVWNAERESLTKGWEDERETLQKSWDDQRELLHSQFNKEKEELRKEWDARQTELEQKAQDDRDAMAEEKERMKKEWDDDKASLEKVVGELKTIAGNWGLEKERMQKIIEGLGDLPELKGKGDAH</sequence>
<accession>A0A6A6BRH2</accession>
<dbReference type="AlphaFoldDB" id="A0A6A6BRH2"/>
<organism evidence="2 3">
    <name type="scientific">Aplosporella prunicola CBS 121167</name>
    <dbReference type="NCBI Taxonomy" id="1176127"/>
    <lineage>
        <taxon>Eukaryota</taxon>
        <taxon>Fungi</taxon>
        <taxon>Dikarya</taxon>
        <taxon>Ascomycota</taxon>
        <taxon>Pezizomycotina</taxon>
        <taxon>Dothideomycetes</taxon>
        <taxon>Dothideomycetes incertae sedis</taxon>
        <taxon>Botryosphaeriales</taxon>
        <taxon>Aplosporellaceae</taxon>
        <taxon>Aplosporella</taxon>
    </lineage>
</organism>
<dbReference type="OrthoDB" id="6365728at2759"/>
<feature type="compositionally biased region" description="Polar residues" evidence="1">
    <location>
        <begin position="97"/>
        <end position="118"/>
    </location>
</feature>
<feature type="compositionally biased region" description="Polar residues" evidence="1">
    <location>
        <begin position="157"/>
        <end position="172"/>
    </location>
</feature>
<feature type="compositionally biased region" description="Basic and acidic residues" evidence="1">
    <location>
        <begin position="86"/>
        <end position="96"/>
    </location>
</feature>
<reference evidence="2" key="1">
    <citation type="journal article" date="2020" name="Stud. Mycol.">
        <title>101 Dothideomycetes genomes: a test case for predicting lifestyles and emergence of pathogens.</title>
        <authorList>
            <person name="Haridas S."/>
            <person name="Albert R."/>
            <person name="Binder M."/>
            <person name="Bloem J."/>
            <person name="Labutti K."/>
            <person name="Salamov A."/>
            <person name="Andreopoulos B."/>
            <person name="Baker S."/>
            <person name="Barry K."/>
            <person name="Bills G."/>
            <person name="Bluhm B."/>
            <person name="Cannon C."/>
            <person name="Castanera R."/>
            <person name="Culley D."/>
            <person name="Daum C."/>
            <person name="Ezra D."/>
            <person name="Gonzalez J."/>
            <person name="Henrissat B."/>
            <person name="Kuo A."/>
            <person name="Liang C."/>
            <person name="Lipzen A."/>
            <person name="Lutzoni F."/>
            <person name="Magnuson J."/>
            <person name="Mondo S."/>
            <person name="Nolan M."/>
            <person name="Ohm R."/>
            <person name="Pangilinan J."/>
            <person name="Park H.-J."/>
            <person name="Ramirez L."/>
            <person name="Alfaro M."/>
            <person name="Sun H."/>
            <person name="Tritt A."/>
            <person name="Yoshinaga Y."/>
            <person name="Zwiers L.-H."/>
            <person name="Turgeon B."/>
            <person name="Goodwin S."/>
            <person name="Spatafora J."/>
            <person name="Crous P."/>
            <person name="Grigoriev I."/>
        </authorList>
    </citation>
    <scope>NUCLEOTIDE SEQUENCE</scope>
    <source>
        <strain evidence="2">CBS 121167</strain>
    </source>
</reference>
<dbReference type="PANTHER" id="PTHR23159">
    <property type="entry name" value="CENTROSOMAL PROTEIN 2"/>
    <property type="match status" value="1"/>
</dbReference>
<feature type="compositionally biased region" description="Low complexity" evidence="1">
    <location>
        <begin position="179"/>
        <end position="189"/>
    </location>
</feature>
<feature type="compositionally biased region" description="Basic residues" evidence="1">
    <location>
        <begin position="1"/>
        <end position="12"/>
    </location>
</feature>
<feature type="compositionally biased region" description="Low complexity" evidence="1">
    <location>
        <begin position="126"/>
        <end position="135"/>
    </location>
</feature>
<feature type="compositionally biased region" description="Polar residues" evidence="1">
    <location>
        <begin position="47"/>
        <end position="67"/>
    </location>
</feature>
<dbReference type="RefSeq" id="XP_033402319.1">
    <property type="nucleotide sequence ID" value="XM_033539648.1"/>
</dbReference>
<evidence type="ECO:0000256" key="1">
    <source>
        <dbReference type="SAM" id="MobiDB-lite"/>
    </source>
</evidence>
<feature type="region of interest" description="Disordered" evidence="1">
    <location>
        <begin position="606"/>
        <end position="641"/>
    </location>
</feature>
<keyword evidence="3" id="KW-1185">Reference proteome</keyword>
<feature type="compositionally biased region" description="Polar residues" evidence="1">
    <location>
        <begin position="191"/>
        <end position="204"/>
    </location>
</feature>
<evidence type="ECO:0000313" key="2">
    <source>
        <dbReference type="EMBL" id="KAF2146610.1"/>
    </source>
</evidence>
<feature type="compositionally biased region" description="Low complexity" evidence="1">
    <location>
        <begin position="352"/>
        <end position="362"/>
    </location>
</feature>
<dbReference type="GeneID" id="54297144"/>
<feature type="region of interest" description="Disordered" evidence="1">
    <location>
        <begin position="1"/>
        <end position="362"/>
    </location>
</feature>
<dbReference type="PANTHER" id="PTHR23159:SF31">
    <property type="entry name" value="CENTROSOME-ASSOCIATED PROTEIN CEP250 ISOFORM X1"/>
    <property type="match status" value="1"/>
</dbReference>
<feature type="compositionally biased region" description="Low complexity" evidence="1">
    <location>
        <begin position="30"/>
        <end position="46"/>
    </location>
</feature>
<feature type="compositionally biased region" description="Basic and acidic residues" evidence="1">
    <location>
        <begin position="217"/>
        <end position="233"/>
    </location>
</feature>
<protein>
    <submittedName>
        <fullName evidence="2">Uncharacterized protein</fullName>
    </submittedName>
</protein>
<feature type="compositionally biased region" description="Basic and acidic residues" evidence="1">
    <location>
        <begin position="142"/>
        <end position="153"/>
    </location>
</feature>
<name>A0A6A6BRH2_9PEZI</name>
<feature type="compositionally biased region" description="Low complexity" evidence="1">
    <location>
        <begin position="304"/>
        <end position="316"/>
    </location>
</feature>
<dbReference type="Proteomes" id="UP000799438">
    <property type="component" value="Unassembled WGS sequence"/>
</dbReference>
<gene>
    <name evidence="2" type="ORF">K452DRAFT_282794</name>
</gene>
<evidence type="ECO:0000313" key="3">
    <source>
        <dbReference type="Proteomes" id="UP000799438"/>
    </source>
</evidence>